<reference evidence="24" key="1">
    <citation type="submission" date="2020-08" db="EMBL/GenBank/DDBJ databases">
        <title>Multicomponent nature underlies the extraordinary mechanical properties of spider dragline silk.</title>
        <authorList>
            <person name="Kono N."/>
            <person name="Nakamura H."/>
            <person name="Mori M."/>
            <person name="Yoshida Y."/>
            <person name="Ohtoshi R."/>
            <person name="Malay A.D."/>
            <person name="Moran D.A.P."/>
            <person name="Tomita M."/>
            <person name="Numata K."/>
            <person name="Arakawa K."/>
        </authorList>
    </citation>
    <scope>NUCLEOTIDE SEQUENCE</scope>
</reference>
<organism evidence="24 25">
    <name type="scientific">Nephila pilipes</name>
    <name type="common">Giant wood spider</name>
    <name type="synonym">Nephila maculata</name>
    <dbReference type="NCBI Taxonomy" id="299642"/>
    <lineage>
        <taxon>Eukaryota</taxon>
        <taxon>Metazoa</taxon>
        <taxon>Ecdysozoa</taxon>
        <taxon>Arthropoda</taxon>
        <taxon>Chelicerata</taxon>
        <taxon>Arachnida</taxon>
        <taxon>Araneae</taxon>
        <taxon>Araneomorphae</taxon>
        <taxon>Entelegynae</taxon>
        <taxon>Araneoidea</taxon>
        <taxon>Nephilidae</taxon>
        <taxon>Nephila</taxon>
    </lineage>
</organism>
<dbReference type="GO" id="GO:0004602">
    <property type="term" value="F:glutathione peroxidase activity"/>
    <property type="evidence" value="ECO:0007669"/>
    <property type="project" value="TreeGrafter"/>
</dbReference>
<protein>
    <recommendedName>
        <fullName evidence="20">Glutathione S-transferase 3, mitochondrial</fullName>
        <ecNumber evidence="16">4.4.1.20</ecNumber>
    </recommendedName>
    <alternativeName>
        <fullName evidence="21">Glutathione peroxidase MGST3</fullName>
    </alternativeName>
    <alternativeName>
        <fullName evidence="22">LTC4 synthase MGST3</fullName>
    </alternativeName>
</protein>
<comment type="catalytic activity">
    <reaction evidence="17">
        <text>(5S)-hydroperoxy-(6E,8Z,11Z,14Z)-eicosatetraenoate + 2 glutathione = (5S)-hydroxy-(6E,8Z,11Z,14Z)-eicosatetraenoate + glutathione disulfide + H2O</text>
        <dbReference type="Rhea" id="RHEA:48620"/>
        <dbReference type="ChEBI" id="CHEBI:15377"/>
        <dbReference type="ChEBI" id="CHEBI:57450"/>
        <dbReference type="ChEBI" id="CHEBI:57925"/>
        <dbReference type="ChEBI" id="CHEBI:58297"/>
        <dbReference type="ChEBI" id="CHEBI:90632"/>
    </reaction>
    <physiologicalReaction direction="left-to-right" evidence="17">
        <dbReference type="Rhea" id="RHEA:48621"/>
    </physiologicalReaction>
</comment>
<dbReference type="GO" id="GO:0005635">
    <property type="term" value="C:nuclear envelope"/>
    <property type="evidence" value="ECO:0007669"/>
    <property type="project" value="TreeGrafter"/>
</dbReference>
<dbReference type="GO" id="GO:0005741">
    <property type="term" value="C:mitochondrial outer membrane"/>
    <property type="evidence" value="ECO:0007669"/>
    <property type="project" value="UniProtKB-SubCell"/>
</dbReference>
<dbReference type="PANTHER" id="PTHR10250:SF26">
    <property type="entry name" value="GLUTATHIONE S-TRANSFERASE 3, MITOCHONDRIAL"/>
    <property type="match status" value="1"/>
</dbReference>
<keyword evidence="3" id="KW-0808">Transferase</keyword>
<evidence type="ECO:0000256" key="3">
    <source>
        <dbReference type="ARBA" id="ARBA00022679"/>
    </source>
</evidence>
<dbReference type="AlphaFoldDB" id="A0A8X6Q927"/>
<keyword evidence="5" id="KW-1000">Mitochondrion outer membrane</keyword>
<evidence type="ECO:0000256" key="13">
    <source>
        <dbReference type="ARBA" id="ARBA00023288"/>
    </source>
</evidence>
<dbReference type="InterPro" id="IPR050997">
    <property type="entry name" value="MAPEG"/>
</dbReference>
<evidence type="ECO:0000256" key="5">
    <source>
        <dbReference type="ARBA" id="ARBA00022787"/>
    </source>
</evidence>
<keyword evidence="4 23" id="KW-0812">Transmembrane</keyword>
<dbReference type="GO" id="GO:0006691">
    <property type="term" value="P:leukotriene metabolic process"/>
    <property type="evidence" value="ECO:0007669"/>
    <property type="project" value="UniProtKB-ARBA"/>
</dbReference>
<comment type="subcellular location">
    <subcellularLocation>
        <location evidence="1">Mitochondrion outer membrane</location>
        <topology evidence="1">Multi-pass membrane protein</topology>
    </subcellularLocation>
</comment>
<evidence type="ECO:0000256" key="11">
    <source>
        <dbReference type="ARBA" id="ARBA00023139"/>
    </source>
</evidence>
<comment type="pathway">
    <text evidence="15">Lipid metabolism; arachidonate metabolism.</text>
</comment>
<dbReference type="GO" id="GO:0004364">
    <property type="term" value="F:glutathione transferase activity"/>
    <property type="evidence" value="ECO:0007669"/>
    <property type="project" value="TreeGrafter"/>
</dbReference>
<keyword evidence="13" id="KW-0449">Lipoprotein</keyword>
<evidence type="ECO:0000256" key="12">
    <source>
        <dbReference type="ARBA" id="ARBA00023239"/>
    </source>
</evidence>
<dbReference type="Proteomes" id="UP000887013">
    <property type="component" value="Unassembled WGS sequence"/>
</dbReference>
<evidence type="ECO:0000256" key="8">
    <source>
        <dbReference type="ARBA" id="ARBA00023098"/>
    </source>
</evidence>
<evidence type="ECO:0000256" key="20">
    <source>
        <dbReference type="ARBA" id="ARBA00069748"/>
    </source>
</evidence>
<dbReference type="InterPro" id="IPR023352">
    <property type="entry name" value="MAPEG-like_dom_sf"/>
</dbReference>
<evidence type="ECO:0000256" key="10">
    <source>
        <dbReference type="ARBA" id="ARBA00023136"/>
    </source>
</evidence>
<evidence type="ECO:0000256" key="7">
    <source>
        <dbReference type="ARBA" id="ARBA00023002"/>
    </source>
</evidence>
<dbReference type="GO" id="GO:0006629">
    <property type="term" value="P:lipid metabolic process"/>
    <property type="evidence" value="ECO:0007669"/>
    <property type="project" value="UniProtKB-KW"/>
</dbReference>
<dbReference type="OrthoDB" id="410651at2759"/>
<evidence type="ECO:0000256" key="22">
    <source>
        <dbReference type="ARBA" id="ARBA00076908"/>
    </source>
</evidence>
<dbReference type="Gene3D" id="1.20.120.550">
    <property type="entry name" value="Membrane associated eicosanoid/glutathione metabolism-like domain"/>
    <property type="match status" value="1"/>
</dbReference>
<feature type="transmembrane region" description="Helical" evidence="23">
    <location>
        <begin position="55"/>
        <end position="74"/>
    </location>
</feature>
<evidence type="ECO:0000256" key="6">
    <source>
        <dbReference type="ARBA" id="ARBA00022989"/>
    </source>
</evidence>
<comment type="caution">
    <text evidence="24">The sequence shown here is derived from an EMBL/GenBank/DDBJ whole genome shotgun (WGS) entry which is preliminary data.</text>
</comment>
<accession>A0A8X6Q927</accession>
<evidence type="ECO:0000256" key="23">
    <source>
        <dbReference type="SAM" id="Phobius"/>
    </source>
</evidence>
<dbReference type="EC" id="4.4.1.20" evidence="16"/>
<evidence type="ECO:0000256" key="14">
    <source>
        <dbReference type="ARBA" id="ARBA00037884"/>
    </source>
</evidence>
<proteinExistence type="inferred from homology"/>
<evidence type="ECO:0000256" key="19">
    <source>
        <dbReference type="ARBA" id="ARBA00051411"/>
    </source>
</evidence>
<evidence type="ECO:0000256" key="18">
    <source>
        <dbReference type="ARBA" id="ARBA00049298"/>
    </source>
</evidence>
<comment type="catalytic activity">
    <reaction evidence="19">
        <text>15-deoxy-Delta(12,14)-prostaglandin J2 + glutathione = 15-deoxy-Delta(12,14)-prostaglandin J2-S-(R)-glutathione</text>
        <dbReference type="Rhea" id="RHEA:75963"/>
        <dbReference type="ChEBI" id="CHEBI:57925"/>
        <dbReference type="ChEBI" id="CHEBI:85236"/>
        <dbReference type="ChEBI" id="CHEBI:194498"/>
    </reaction>
    <physiologicalReaction direction="left-to-right" evidence="19">
        <dbReference type="Rhea" id="RHEA:75964"/>
    </physiologicalReaction>
</comment>
<evidence type="ECO:0000256" key="16">
    <source>
        <dbReference type="ARBA" id="ARBA00039056"/>
    </source>
</evidence>
<evidence type="ECO:0000256" key="2">
    <source>
        <dbReference type="ARBA" id="ARBA00010459"/>
    </source>
</evidence>
<evidence type="ECO:0000313" key="24">
    <source>
        <dbReference type="EMBL" id="GFU05902.1"/>
    </source>
</evidence>
<dbReference type="InterPro" id="IPR001129">
    <property type="entry name" value="Membr-assoc_MAPEG"/>
</dbReference>
<evidence type="ECO:0000256" key="9">
    <source>
        <dbReference type="ARBA" id="ARBA00023128"/>
    </source>
</evidence>
<dbReference type="Pfam" id="PF01124">
    <property type="entry name" value="MAPEG"/>
    <property type="match status" value="1"/>
</dbReference>
<evidence type="ECO:0000256" key="17">
    <source>
        <dbReference type="ARBA" id="ARBA00043664"/>
    </source>
</evidence>
<dbReference type="PANTHER" id="PTHR10250">
    <property type="entry name" value="MICROSOMAL GLUTATHIONE S-TRANSFERASE"/>
    <property type="match status" value="1"/>
</dbReference>
<comment type="similarity">
    <text evidence="2">Belongs to the MAPEG family.</text>
</comment>
<evidence type="ECO:0000256" key="1">
    <source>
        <dbReference type="ARBA" id="ARBA00004374"/>
    </source>
</evidence>
<dbReference type="GO" id="GO:0005783">
    <property type="term" value="C:endoplasmic reticulum"/>
    <property type="evidence" value="ECO:0007669"/>
    <property type="project" value="TreeGrafter"/>
</dbReference>
<evidence type="ECO:0000256" key="15">
    <source>
        <dbReference type="ARBA" id="ARBA00037916"/>
    </source>
</evidence>
<keyword evidence="6 23" id="KW-1133">Transmembrane helix</keyword>
<dbReference type="EMBL" id="BMAW01077349">
    <property type="protein sequence ID" value="GFU05902.1"/>
    <property type="molecule type" value="Genomic_DNA"/>
</dbReference>
<keyword evidence="8" id="KW-0443">Lipid metabolism</keyword>
<keyword evidence="7" id="KW-0560">Oxidoreductase</keyword>
<comment type="pathway">
    <text evidence="14">Lipid metabolism; leukotriene C4 biosynthesis.</text>
</comment>
<keyword evidence="10 23" id="KW-0472">Membrane</keyword>
<name>A0A8X6Q927_NEPPI</name>
<dbReference type="SUPFAM" id="SSF161084">
    <property type="entry name" value="MAPEG domain-like"/>
    <property type="match status" value="1"/>
</dbReference>
<feature type="transmembrane region" description="Helical" evidence="23">
    <location>
        <begin position="160"/>
        <end position="181"/>
    </location>
</feature>
<dbReference type="GO" id="GO:0004464">
    <property type="term" value="F:leukotriene-C4 synthase activity"/>
    <property type="evidence" value="ECO:0007669"/>
    <property type="project" value="UniProtKB-EC"/>
</dbReference>
<comment type="catalytic activity">
    <reaction evidence="18">
        <text>leukotriene C4 = leukotriene A4 + glutathione</text>
        <dbReference type="Rhea" id="RHEA:17617"/>
        <dbReference type="ChEBI" id="CHEBI:57463"/>
        <dbReference type="ChEBI" id="CHEBI:57925"/>
        <dbReference type="ChEBI" id="CHEBI:57973"/>
        <dbReference type="EC" id="4.4.1.20"/>
    </reaction>
    <physiologicalReaction direction="right-to-left" evidence="18">
        <dbReference type="Rhea" id="RHEA:17619"/>
    </physiologicalReaction>
</comment>
<gene>
    <name evidence="24" type="primary">X975_10418</name>
    <name evidence="24" type="ORF">NPIL_273871</name>
</gene>
<evidence type="ECO:0000256" key="21">
    <source>
        <dbReference type="ARBA" id="ARBA00075145"/>
    </source>
</evidence>
<keyword evidence="11" id="KW-0564">Palmitate</keyword>
<dbReference type="FunFam" id="1.20.120.550:FF:000004">
    <property type="entry name" value="Microsomal glutathione S-transferase 3"/>
    <property type="match status" value="1"/>
</dbReference>
<evidence type="ECO:0000256" key="4">
    <source>
        <dbReference type="ARBA" id="ARBA00022692"/>
    </source>
</evidence>
<sequence>MRGKRPIGLFSKDQKEDYSIYIDKYCYNILLIKKICTKIREILLNMVSIDIPKEYGYVVLVGTSSVFVAMWHGIRVSLARKKFGIKYPIMYSDNNIIFNCIQRAHGNFLENYPQFLFLLLVGGLSHPRLSTAGGIIYLVGRIAYALGYSTGDPQKRMRGMFMHFGVLTLVYTTAHFATNLLGWF</sequence>
<evidence type="ECO:0000313" key="25">
    <source>
        <dbReference type="Proteomes" id="UP000887013"/>
    </source>
</evidence>
<keyword evidence="25" id="KW-1185">Reference proteome</keyword>
<keyword evidence="12" id="KW-0456">Lyase</keyword>
<keyword evidence="9" id="KW-0496">Mitochondrion</keyword>